<dbReference type="PROSITE" id="PS51257">
    <property type="entry name" value="PROKAR_LIPOPROTEIN"/>
    <property type="match status" value="1"/>
</dbReference>
<keyword evidence="1" id="KW-0732">Signal</keyword>
<dbReference type="Proteomes" id="UP000260351">
    <property type="component" value="Unassembled WGS sequence"/>
</dbReference>
<evidence type="ECO:0000313" key="3">
    <source>
        <dbReference type="EMBL" id="RFF30710.1"/>
    </source>
</evidence>
<dbReference type="Pfam" id="PF03403">
    <property type="entry name" value="PAF-AH_p_II"/>
    <property type="match status" value="1"/>
</dbReference>
<reference evidence="3 4" key="1">
    <citation type="submission" date="2018-08" db="EMBL/GenBank/DDBJ databases">
        <title>Wenzhouxiangella salilacus sp. nov., a novel bacterium isolated from a saline lake in Xinjiang Province, China.</title>
        <authorList>
            <person name="Han S."/>
        </authorList>
    </citation>
    <scope>NUCLEOTIDE SEQUENCE [LARGE SCALE GENOMIC DNA]</scope>
    <source>
        <strain evidence="3 4">XDB06</strain>
    </source>
</reference>
<protein>
    <submittedName>
        <fullName evidence="3">Lipase</fullName>
    </submittedName>
</protein>
<feature type="signal peptide" evidence="1">
    <location>
        <begin position="1"/>
        <end position="28"/>
    </location>
</feature>
<dbReference type="Pfam" id="PF12262">
    <property type="entry name" value="Lipase_bact_N"/>
    <property type="match status" value="1"/>
</dbReference>
<evidence type="ECO:0000313" key="4">
    <source>
        <dbReference type="Proteomes" id="UP000260351"/>
    </source>
</evidence>
<dbReference type="SUPFAM" id="SSF53474">
    <property type="entry name" value="alpha/beta-Hydrolases"/>
    <property type="match status" value="1"/>
</dbReference>
<organism evidence="3 4">
    <name type="scientific">Wenzhouxiangella sediminis</name>
    <dbReference type="NCBI Taxonomy" id="1792836"/>
    <lineage>
        <taxon>Bacteria</taxon>
        <taxon>Pseudomonadati</taxon>
        <taxon>Pseudomonadota</taxon>
        <taxon>Gammaproteobacteria</taxon>
        <taxon>Chromatiales</taxon>
        <taxon>Wenzhouxiangellaceae</taxon>
        <taxon>Wenzhouxiangella</taxon>
    </lineage>
</organism>
<accession>A0A3E1K992</accession>
<name>A0A3E1K992_9GAMM</name>
<dbReference type="RefSeq" id="WP_116650451.1">
    <property type="nucleotide sequence ID" value="NZ_QUZK01000033.1"/>
</dbReference>
<evidence type="ECO:0000256" key="1">
    <source>
        <dbReference type="SAM" id="SignalP"/>
    </source>
</evidence>
<dbReference type="OrthoDB" id="5477453at2"/>
<proteinExistence type="predicted"/>
<feature type="domain" description="Bacterial virulence factor lipase N-terminal" evidence="2">
    <location>
        <begin position="78"/>
        <end position="277"/>
    </location>
</feature>
<dbReference type="InterPro" id="IPR025920">
    <property type="entry name" value="Lipase_bact_N"/>
</dbReference>
<sequence>MKSCRFLAPALALLWLVGCGGSSSVDRAVDQDPATQPDGDPVDGVITAVFDPSGGAIPFPNTLLLSGTDDLTLNIPVADPTDYSDPAVAMNALDGFSTVAPWTFNFSAPIDPASVVPGSTVRFYEVTMVQGQPAVAGVNREMVPGQDYVAAVAPSDPNGQTIAIVPLQPLQEMTAYMAVLTDGITDTSGNPATPAQTYFLAKRPESLVDGEGNSTDPLLDDPTAQALEPLRQIINTHLAAAGSQGVARDSIVLSSTATTQSITPVLSKLRSAIGPTSSQVAQACVAPDTCLTTADVLPPGASPGIADLYMGVVEVPYFLGVPTQQNPTAPLTEFWEAAPGNYIPPFDQVGLSPDSTNVTVANPFPVETARPMIPMLMTVPNEMSGQTRPEAGWPVVIFQHGITGNRSQMLALADTMASQGFAVVAIDMPLHGITDQASPLYIDNTPFAPASMERTFNLDLQNNETGAPGPDGMIDGSGAWFINLQSLLTSRDNLRQAQIDLSTLALNVPEMDIDGDGTTDLDGSNINFVGISLGAMAGTPFLAVEPTVGNGVLSVPGGGVANLLAGSETFGPRIRAGLESAGVEPFSPDYYQFLLAAQTVIDSADPINWGAVTTAQNSVLLQQVAGDSVVPNAVEGAPLSGTEPLIRIMGLDAITQTTQDPMGIRGAVRLLQGGHGSLLDPSANPAVTAEMQGEAASMVASGGAAVVIGDPSLIQTDD</sequence>
<keyword evidence="4" id="KW-1185">Reference proteome</keyword>
<dbReference type="Gene3D" id="3.40.50.1820">
    <property type="entry name" value="alpha/beta hydrolase"/>
    <property type="match status" value="1"/>
</dbReference>
<comment type="caution">
    <text evidence="3">The sequence shown here is derived from an EMBL/GenBank/DDBJ whole genome shotgun (WGS) entry which is preliminary data.</text>
</comment>
<dbReference type="EMBL" id="QUZK01000033">
    <property type="protein sequence ID" value="RFF30710.1"/>
    <property type="molecule type" value="Genomic_DNA"/>
</dbReference>
<dbReference type="InterPro" id="IPR029058">
    <property type="entry name" value="AB_hydrolase_fold"/>
</dbReference>
<feature type="chain" id="PRO_5017821672" evidence="1">
    <location>
        <begin position="29"/>
        <end position="718"/>
    </location>
</feature>
<evidence type="ECO:0000259" key="2">
    <source>
        <dbReference type="Pfam" id="PF12262"/>
    </source>
</evidence>
<dbReference type="AlphaFoldDB" id="A0A3E1K992"/>
<gene>
    <name evidence="3" type="ORF">DZC52_07210</name>
</gene>